<dbReference type="EMBL" id="VMNW02000057">
    <property type="protein sequence ID" value="KAA9155388.1"/>
    <property type="molecule type" value="Genomic_DNA"/>
</dbReference>
<evidence type="ECO:0000259" key="3">
    <source>
        <dbReference type="SMART" id="SM00939"/>
    </source>
</evidence>
<keyword evidence="5" id="KW-1185">Reference proteome</keyword>
<dbReference type="InterPro" id="IPR000383">
    <property type="entry name" value="Xaa-Pro-like_dom"/>
</dbReference>
<evidence type="ECO:0000313" key="4">
    <source>
        <dbReference type="EMBL" id="KAA9155388.1"/>
    </source>
</evidence>
<organism evidence="4 5">
    <name type="scientific">Amycolatopsis acidicola</name>
    <dbReference type="NCBI Taxonomy" id="2596893"/>
    <lineage>
        <taxon>Bacteria</taxon>
        <taxon>Bacillati</taxon>
        <taxon>Actinomycetota</taxon>
        <taxon>Actinomycetes</taxon>
        <taxon>Pseudonocardiales</taxon>
        <taxon>Pseudonocardiaceae</taxon>
        <taxon>Amycolatopsis</taxon>
    </lineage>
</organism>
<dbReference type="NCBIfam" id="TIGR00976">
    <property type="entry name" value="CocE_NonD"/>
    <property type="match status" value="1"/>
</dbReference>
<dbReference type="Pfam" id="PF02129">
    <property type="entry name" value="Peptidase_S15"/>
    <property type="match status" value="1"/>
</dbReference>
<dbReference type="SUPFAM" id="SSF53474">
    <property type="entry name" value="alpha/beta-Hydrolases"/>
    <property type="match status" value="1"/>
</dbReference>
<sequence length="657" mass="68822">MRSALALVAVLAAGVLTGPAAVAVTPPDPVQEAIDASAAPGHSWTPGPAEYGESKQENVPVTMADGTVLRATVDTPLDKATGQPAAGPFPVLLTQTPYGNQLAGQLGSSAVGVDPYFVSHGYIDVSVDVRGTGNSAGSFDLFDTQQTQDAVAMVNWAAGLPHANGTVGLHGASYLGINQLFTAAAVGKNSPLKAIFPLIAANDTYRDTAFMGGIPDAEFDLAYLGALLPLVNLLNPAVAFLRNPADLLSSAQVLAQHLQSTVSNNLLFLAQAYLGGPNSYDNQYWHDRAPQNVLRNVVANGIPAYLVGGEHDIFQRGEPLNYAALQNAWAGKPTTAPMSAGQPVTGRYQLLDGDYTHLQLAVNASALEELQLKWFDTWLKGADTGMGETRTPLHYYDIGTGHYAQTTTYPLTGAKPTTYYFSGERSGTAPSRNDGTLTTTAPLAGADQVSWAPVSSSICDRSADQWIMGAVSLLTANLPSPVPCLDDDRAAQTGPTALTYTTEPMSGATTLAGPISATLYASATTTQTEWVVNVEDVAPDGTSKPLTEGALLGSARAVDSSRSWTVDGKTVLPYHPYTAEAEKPVVPGAVTKYDVEVFPTYATIAAGHRVRVTVNTNDFPHLLPTPPQLLSLLGGGYQVQHTAAHPSSVTLPLISAS</sequence>
<dbReference type="Proteomes" id="UP000319769">
    <property type="component" value="Unassembled WGS sequence"/>
</dbReference>
<dbReference type="SUPFAM" id="SSF49785">
    <property type="entry name" value="Galactose-binding domain-like"/>
    <property type="match status" value="1"/>
</dbReference>
<dbReference type="RefSeq" id="WP_144755169.1">
    <property type="nucleotide sequence ID" value="NZ_VMNW02000057.1"/>
</dbReference>
<evidence type="ECO:0000256" key="2">
    <source>
        <dbReference type="SAM" id="SignalP"/>
    </source>
</evidence>
<gene>
    <name evidence="4" type="ORF">FPZ12_029815</name>
</gene>
<dbReference type="InterPro" id="IPR008979">
    <property type="entry name" value="Galactose-bd-like_sf"/>
</dbReference>
<dbReference type="InterPro" id="IPR005674">
    <property type="entry name" value="CocE/Ser_esterase"/>
</dbReference>
<dbReference type="InterPro" id="IPR050585">
    <property type="entry name" value="Xaa-Pro_dipeptidyl-ppase/CocE"/>
</dbReference>
<evidence type="ECO:0000256" key="1">
    <source>
        <dbReference type="ARBA" id="ARBA00022801"/>
    </source>
</evidence>
<dbReference type="Gene3D" id="1.10.3020.10">
    <property type="entry name" value="alpha-amino acid ester hydrolase ( Helical cap domain)"/>
    <property type="match status" value="1"/>
</dbReference>
<keyword evidence="1 4" id="KW-0378">Hydrolase</keyword>
<keyword evidence="2" id="KW-0732">Signal</keyword>
<proteinExistence type="predicted"/>
<feature type="chain" id="PRO_5024273939" evidence="2">
    <location>
        <begin position="24"/>
        <end position="657"/>
    </location>
</feature>
<feature type="signal peptide" evidence="2">
    <location>
        <begin position="1"/>
        <end position="23"/>
    </location>
</feature>
<evidence type="ECO:0000313" key="5">
    <source>
        <dbReference type="Proteomes" id="UP000319769"/>
    </source>
</evidence>
<dbReference type="InterPro" id="IPR013736">
    <property type="entry name" value="Xaa-Pro_dipept_C"/>
</dbReference>
<feature type="domain" description="Xaa-Pro dipeptidyl-peptidase C-terminal" evidence="3">
    <location>
        <begin position="372"/>
        <end position="650"/>
    </location>
</feature>
<comment type="caution">
    <text evidence="4">The sequence shown here is derived from an EMBL/GenBank/DDBJ whole genome shotgun (WGS) entry which is preliminary data.</text>
</comment>
<reference evidence="4" key="1">
    <citation type="submission" date="2019-09" db="EMBL/GenBank/DDBJ databases">
        <authorList>
            <person name="Teo W.F.A."/>
            <person name="Duangmal K."/>
        </authorList>
    </citation>
    <scope>NUCLEOTIDE SEQUENCE [LARGE SCALE GENOMIC DNA]</scope>
    <source>
        <strain evidence="4">K81G1</strain>
    </source>
</reference>
<dbReference type="Gene3D" id="2.60.120.260">
    <property type="entry name" value="Galactose-binding domain-like"/>
    <property type="match status" value="1"/>
</dbReference>
<dbReference type="GO" id="GO:0008239">
    <property type="term" value="F:dipeptidyl-peptidase activity"/>
    <property type="evidence" value="ECO:0007669"/>
    <property type="project" value="InterPro"/>
</dbReference>
<dbReference type="InterPro" id="IPR029058">
    <property type="entry name" value="AB_hydrolase_fold"/>
</dbReference>
<dbReference type="PANTHER" id="PTHR43056:SF10">
    <property type="entry name" value="COCE_NOND FAMILY, PUTATIVE (AFU_ORTHOLOGUE AFUA_7G00600)-RELATED"/>
    <property type="match status" value="1"/>
</dbReference>
<accession>A0A5N0UTR7</accession>
<name>A0A5N0UTR7_9PSEU</name>
<dbReference type="Pfam" id="PF08530">
    <property type="entry name" value="PepX_C"/>
    <property type="match status" value="1"/>
</dbReference>
<dbReference type="AlphaFoldDB" id="A0A5N0UTR7"/>
<dbReference type="PANTHER" id="PTHR43056">
    <property type="entry name" value="PEPTIDASE S9 PROLYL OLIGOPEPTIDASE"/>
    <property type="match status" value="1"/>
</dbReference>
<protein>
    <submittedName>
        <fullName evidence="4">CocE/NonD family hydrolase</fullName>
    </submittedName>
</protein>
<dbReference type="Gene3D" id="3.40.50.1820">
    <property type="entry name" value="alpha/beta hydrolase"/>
    <property type="match status" value="1"/>
</dbReference>
<dbReference type="SMART" id="SM00939">
    <property type="entry name" value="PepX_C"/>
    <property type="match status" value="1"/>
</dbReference>
<dbReference type="OrthoDB" id="5240615at2"/>